<evidence type="ECO:0000256" key="7">
    <source>
        <dbReference type="SAM" id="SignalP"/>
    </source>
</evidence>
<accession>A0ABT1BWV3</accession>
<keyword evidence="7" id="KW-0732">Signal</keyword>
<feature type="signal peptide" evidence="7">
    <location>
        <begin position="1"/>
        <end position="23"/>
    </location>
</feature>
<dbReference type="Proteomes" id="UP001204015">
    <property type="component" value="Unassembled WGS sequence"/>
</dbReference>
<gene>
    <name evidence="9" type="ORF">NG821_02580</name>
</gene>
<dbReference type="EC" id="3.2.1.14" evidence="2"/>
<dbReference type="InterPro" id="IPR011583">
    <property type="entry name" value="Chitinase_II/V-like_cat"/>
</dbReference>
<keyword evidence="10" id="KW-1185">Reference proteome</keyword>
<dbReference type="InterPro" id="IPR017853">
    <property type="entry name" value="GH"/>
</dbReference>
<evidence type="ECO:0000256" key="4">
    <source>
        <dbReference type="ARBA" id="ARBA00023295"/>
    </source>
</evidence>
<dbReference type="PROSITE" id="PS01095">
    <property type="entry name" value="GH18_1"/>
    <property type="match status" value="1"/>
</dbReference>
<dbReference type="PANTHER" id="PTHR11177:SF317">
    <property type="entry name" value="CHITINASE 12-RELATED"/>
    <property type="match status" value="1"/>
</dbReference>
<evidence type="ECO:0000259" key="8">
    <source>
        <dbReference type="PROSITE" id="PS51910"/>
    </source>
</evidence>
<dbReference type="RefSeq" id="WP_252760102.1">
    <property type="nucleotide sequence ID" value="NZ_JAMXLY010000006.1"/>
</dbReference>
<dbReference type="EMBL" id="JAMXLY010000006">
    <property type="protein sequence ID" value="MCO6024738.1"/>
    <property type="molecule type" value="Genomic_DNA"/>
</dbReference>
<dbReference type="InterPro" id="IPR050314">
    <property type="entry name" value="Glycosyl_Hydrlase_18"/>
</dbReference>
<name>A0ABT1BWV3_9BACT</name>
<dbReference type="InterPro" id="IPR001223">
    <property type="entry name" value="Glyco_hydro18_cat"/>
</dbReference>
<proteinExistence type="inferred from homology"/>
<organism evidence="9 10">
    <name type="scientific">Segatella cerevisiae</name>
    <dbReference type="NCBI Taxonomy" id="2053716"/>
    <lineage>
        <taxon>Bacteria</taxon>
        <taxon>Pseudomonadati</taxon>
        <taxon>Bacteroidota</taxon>
        <taxon>Bacteroidia</taxon>
        <taxon>Bacteroidales</taxon>
        <taxon>Prevotellaceae</taxon>
        <taxon>Segatella</taxon>
    </lineage>
</organism>
<dbReference type="SMART" id="SM00636">
    <property type="entry name" value="Glyco_18"/>
    <property type="match status" value="1"/>
</dbReference>
<feature type="domain" description="GH18" evidence="8">
    <location>
        <begin position="28"/>
        <end position="338"/>
    </location>
</feature>
<protein>
    <recommendedName>
        <fullName evidence="2">chitinase</fullName>
        <ecNumber evidence="2">3.2.1.14</ecNumber>
    </recommendedName>
</protein>
<evidence type="ECO:0000256" key="3">
    <source>
        <dbReference type="ARBA" id="ARBA00022801"/>
    </source>
</evidence>
<dbReference type="GO" id="GO:0016787">
    <property type="term" value="F:hydrolase activity"/>
    <property type="evidence" value="ECO:0007669"/>
    <property type="project" value="UniProtKB-KW"/>
</dbReference>
<comment type="caution">
    <text evidence="9">The sequence shown here is derived from an EMBL/GenBank/DDBJ whole genome shotgun (WGS) entry which is preliminary data.</text>
</comment>
<comment type="similarity">
    <text evidence="6">Belongs to the glycosyl hydrolase 18 family.</text>
</comment>
<evidence type="ECO:0000256" key="5">
    <source>
        <dbReference type="RuleBase" id="RU000489"/>
    </source>
</evidence>
<dbReference type="Gene3D" id="3.20.20.80">
    <property type="entry name" value="Glycosidases"/>
    <property type="match status" value="1"/>
</dbReference>
<reference evidence="9 10" key="1">
    <citation type="submission" date="2022-06" db="EMBL/GenBank/DDBJ databases">
        <title>A taxonomic note on the genus Prevotella: Description of four novel genera and emended description of the genera Hallella and Xylanibacter.</title>
        <authorList>
            <person name="Hitch T.C.A."/>
        </authorList>
    </citation>
    <scope>NUCLEOTIDE SEQUENCE [LARGE SCALE GENOMIC DNA]</scope>
    <source>
        <strain evidence="9 10">DSM 100619</strain>
    </source>
</reference>
<comment type="catalytic activity">
    <reaction evidence="1">
        <text>Random endo-hydrolysis of N-acetyl-beta-D-glucosaminide (1-&gt;4)-beta-linkages in chitin and chitodextrins.</text>
        <dbReference type="EC" id="3.2.1.14"/>
    </reaction>
</comment>
<dbReference type="PROSITE" id="PS51910">
    <property type="entry name" value="GH18_2"/>
    <property type="match status" value="1"/>
</dbReference>
<dbReference type="Pfam" id="PF00704">
    <property type="entry name" value="Glyco_hydro_18"/>
    <property type="match status" value="1"/>
</dbReference>
<sequence>MKKLNLFLLIVCLLSTASLPIPAQQKQKLVVAYVSSWPDLRLPDPTLMTNINYAFGHVNKTFDGCDIQNEPFLRQVVALKEKNPKLKIQLSVGGWTSGNFSEMAANPKYRMSFAKDCGRIVKEYGLDGIDIDWEYPTSSESGISSSPEDTKNFTLLMRDLRKVLGSKKLLTAATIAYAKYIDFRSCIKYMDFINIMAYDVADSPQHHTTLFRSPLSGKITVSEAVQAHIAAGVPKNKLCLGMPLYGRGDHSNTILDKFMRTGYTGGLYEERWDSIGEVPYLVDWSGQLVWGAENPRSIAAKCQYILDQDLLGGMYWETTEDNAQLDLMSTVYLSLMKNMKGSVPLKHVLLMTDGNENNDVRYITSLGKEFGFDVTEYHAGDTYVNGNFDHYHLLCNLSLEPESLSDDAKADLQNYVDDARGSYMAVNADTTKTWKWYNDFYRHNEKKHARSVIYKKNAGLGYMPRLSSYDQTKEKAIKWLLHE</sequence>
<feature type="chain" id="PRO_5045916281" description="chitinase" evidence="7">
    <location>
        <begin position="24"/>
        <end position="483"/>
    </location>
</feature>
<keyword evidence="4 5" id="KW-0326">Glycosidase</keyword>
<evidence type="ECO:0000256" key="1">
    <source>
        <dbReference type="ARBA" id="ARBA00000822"/>
    </source>
</evidence>
<evidence type="ECO:0000313" key="9">
    <source>
        <dbReference type="EMBL" id="MCO6024738.1"/>
    </source>
</evidence>
<evidence type="ECO:0000313" key="10">
    <source>
        <dbReference type="Proteomes" id="UP001204015"/>
    </source>
</evidence>
<dbReference type="InterPro" id="IPR001579">
    <property type="entry name" value="Glyco_hydro_18_chit_AS"/>
</dbReference>
<dbReference type="SUPFAM" id="SSF51445">
    <property type="entry name" value="(Trans)glycosidases"/>
    <property type="match status" value="1"/>
</dbReference>
<dbReference type="PANTHER" id="PTHR11177">
    <property type="entry name" value="CHITINASE"/>
    <property type="match status" value="1"/>
</dbReference>
<keyword evidence="3 5" id="KW-0378">Hydrolase</keyword>
<evidence type="ECO:0000256" key="2">
    <source>
        <dbReference type="ARBA" id="ARBA00012729"/>
    </source>
</evidence>
<evidence type="ECO:0000256" key="6">
    <source>
        <dbReference type="RuleBase" id="RU004453"/>
    </source>
</evidence>